<comment type="caution">
    <text evidence="2">The sequence shown here is derived from an EMBL/GenBank/DDBJ whole genome shotgun (WGS) entry which is preliminary data.</text>
</comment>
<evidence type="ECO:0000313" key="2">
    <source>
        <dbReference type="EMBL" id="TNV77220.1"/>
    </source>
</evidence>
<dbReference type="SUPFAM" id="SSF52218">
    <property type="entry name" value="Flavoproteins"/>
    <property type="match status" value="1"/>
</dbReference>
<proteinExistence type="predicted"/>
<protein>
    <recommendedName>
        <fullName evidence="1">NADPH-dependent FMN reductase-like domain-containing protein</fullName>
    </recommendedName>
</protein>
<evidence type="ECO:0000313" key="3">
    <source>
        <dbReference type="Proteomes" id="UP000785679"/>
    </source>
</evidence>
<gene>
    <name evidence="2" type="ORF">FGO68_gene1634</name>
</gene>
<reference evidence="2" key="1">
    <citation type="submission" date="2019-06" db="EMBL/GenBank/DDBJ databases">
        <authorList>
            <person name="Zheng W."/>
        </authorList>
    </citation>
    <scope>NUCLEOTIDE SEQUENCE</scope>
    <source>
        <strain evidence="2">QDHG01</strain>
    </source>
</reference>
<dbReference type="InterPro" id="IPR029039">
    <property type="entry name" value="Flavoprotein-like_sf"/>
</dbReference>
<dbReference type="PANTHER" id="PTHR30543:SF21">
    <property type="entry name" value="NAD(P)H-DEPENDENT FMN REDUCTASE LOT6"/>
    <property type="match status" value="1"/>
</dbReference>
<dbReference type="Gene3D" id="3.40.50.360">
    <property type="match status" value="1"/>
</dbReference>
<dbReference type="Proteomes" id="UP000785679">
    <property type="component" value="Unassembled WGS sequence"/>
</dbReference>
<dbReference type="GO" id="GO:0016491">
    <property type="term" value="F:oxidoreductase activity"/>
    <property type="evidence" value="ECO:0007669"/>
    <property type="project" value="InterPro"/>
</dbReference>
<dbReference type="InterPro" id="IPR050712">
    <property type="entry name" value="NAD(P)H-dep_reductase"/>
</dbReference>
<evidence type="ECO:0000259" key="1">
    <source>
        <dbReference type="Pfam" id="PF03358"/>
    </source>
</evidence>
<dbReference type="GO" id="GO:0010181">
    <property type="term" value="F:FMN binding"/>
    <property type="evidence" value="ECO:0007669"/>
    <property type="project" value="TreeGrafter"/>
</dbReference>
<dbReference type="PANTHER" id="PTHR30543">
    <property type="entry name" value="CHROMATE REDUCTASE"/>
    <property type="match status" value="1"/>
</dbReference>
<accession>A0A8J8NMG0</accession>
<dbReference type="GO" id="GO:0005829">
    <property type="term" value="C:cytosol"/>
    <property type="evidence" value="ECO:0007669"/>
    <property type="project" value="TreeGrafter"/>
</dbReference>
<dbReference type="InterPro" id="IPR005025">
    <property type="entry name" value="FMN_Rdtase-like_dom"/>
</dbReference>
<sequence>MVESGKKFNVVAISGSLRAASTNTVLLQLAKELGKDKLNIEILDIKGVPLYDGDIEAAGIPEQVKTIAAKIAAADGLYLATPEHNYTISAALKNIIDWVTRVQPNPLSKKPIAIATAAAGGAGGARAQYDLRKILVFSQSHVLPSNEVQIGANYLKFGQAGEFTDEAGKQALQGQVDAFAEYIAFVQKGYGQ</sequence>
<dbReference type="OrthoDB" id="203546at2759"/>
<dbReference type="AlphaFoldDB" id="A0A8J8NMG0"/>
<dbReference type="Pfam" id="PF03358">
    <property type="entry name" value="FMN_red"/>
    <property type="match status" value="1"/>
</dbReference>
<name>A0A8J8NMG0_HALGN</name>
<keyword evidence="3" id="KW-1185">Reference proteome</keyword>
<dbReference type="EMBL" id="RRYP01012282">
    <property type="protein sequence ID" value="TNV77220.1"/>
    <property type="molecule type" value="Genomic_DNA"/>
</dbReference>
<organism evidence="2 3">
    <name type="scientific">Halteria grandinella</name>
    <dbReference type="NCBI Taxonomy" id="5974"/>
    <lineage>
        <taxon>Eukaryota</taxon>
        <taxon>Sar</taxon>
        <taxon>Alveolata</taxon>
        <taxon>Ciliophora</taxon>
        <taxon>Intramacronucleata</taxon>
        <taxon>Spirotrichea</taxon>
        <taxon>Stichotrichia</taxon>
        <taxon>Sporadotrichida</taxon>
        <taxon>Halteriidae</taxon>
        <taxon>Halteria</taxon>
    </lineage>
</organism>
<feature type="domain" description="NADPH-dependent FMN reductase-like" evidence="1">
    <location>
        <begin position="9"/>
        <end position="151"/>
    </location>
</feature>